<feature type="compositionally biased region" description="Basic and acidic residues" evidence="1">
    <location>
        <begin position="87"/>
        <end position="96"/>
    </location>
</feature>
<dbReference type="AlphaFoldDB" id="A0A7K1UMH7"/>
<keyword evidence="3" id="KW-1185">Reference proteome</keyword>
<evidence type="ECO:0008006" key="4">
    <source>
        <dbReference type="Google" id="ProtNLM"/>
    </source>
</evidence>
<dbReference type="Proteomes" id="UP000460157">
    <property type="component" value="Unassembled WGS sequence"/>
</dbReference>
<comment type="caution">
    <text evidence="2">The sequence shown here is derived from an EMBL/GenBank/DDBJ whole genome shotgun (WGS) entry which is preliminary data.</text>
</comment>
<dbReference type="OrthoDB" id="3830355at2"/>
<protein>
    <recommendedName>
        <fullName evidence="4">Ribbon-helix-helix protein, CopG family</fullName>
    </recommendedName>
</protein>
<accession>A0A7K1UMH7</accession>
<proteinExistence type="predicted"/>
<evidence type="ECO:0000313" key="2">
    <source>
        <dbReference type="EMBL" id="MVT27695.1"/>
    </source>
</evidence>
<reference evidence="2 3" key="1">
    <citation type="submission" date="2019-12" db="EMBL/GenBank/DDBJ databases">
        <title>Nesterenkonia muleiensis sp. nov., a novel actinobacterium isolated from sap of Populus euphratica.</title>
        <authorList>
            <person name="Wang R."/>
        </authorList>
    </citation>
    <scope>NUCLEOTIDE SEQUENCE [LARGE SCALE GENOMIC DNA]</scope>
    <source>
        <strain evidence="2 3">F10</strain>
    </source>
</reference>
<organism evidence="2 3">
    <name type="scientific">Nesterenkonia alkaliphila</name>
    <dbReference type="NCBI Taxonomy" id="1463631"/>
    <lineage>
        <taxon>Bacteria</taxon>
        <taxon>Bacillati</taxon>
        <taxon>Actinomycetota</taxon>
        <taxon>Actinomycetes</taxon>
        <taxon>Micrococcales</taxon>
        <taxon>Micrococcaceae</taxon>
        <taxon>Nesterenkonia</taxon>
    </lineage>
</organism>
<gene>
    <name evidence="2" type="ORF">GNZ21_15260</name>
</gene>
<sequence>MTVTVEGGSTAGSTMEAMGVVKKSVSLPADLAAQIEKHAEAEGKTFSSWLAEHAEHRVRILEGLAAVEEYEATYGPIPQWAQDQAEEILRGERDQFEDPGQAGDVQKEAA</sequence>
<evidence type="ECO:0000256" key="1">
    <source>
        <dbReference type="SAM" id="MobiDB-lite"/>
    </source>
</evidence>
<feature type="region of interest" description="Disordered" evidence="1">
    <location>
        <begin position="84"/>
        <end position="110"/>
    </location>
</feature>
<evidence type="ECO:0000313" key="3">
    <source>
        <dbReference type="Proteomes" id="UP000460157"/>
    </source>
</evidence>
<name>A0A7K1UMH7_9MICC</name>
<dbReference type="EMBL" id="WRPM01000103">
    <property type="protein sequence ID" value="MVT27695.1"/>
    <property type="molecule type" value="Genomic_DNA"/>
</dbReference>
<dbReference type="RefSeq" id="WP_157325893.1">
    <property type="nucleotide sequence ID" value="NZ_BMFX01000010.1"/>
</dbReference>